<sequence length="326" mass="38293">MLLMCAVVLAGFTTECQQTRTYVPSLLEQHWSTNIHRWTDNTKNWTKGCNAYREDKSYIDKWKSWMRCERLSSKDKSTHGECGYSQDTFSYHEVRSSCNSSEVKREYLEPLAVALRHPEVPCDLVGRGKDKTGDTNWIVFPQWSNRRARRSYFFDLGSTTYTAGMFGHRDSLAWFVQRFRQKGTEFDEIFAWEKNTINALRYWKKVPNDMVAKMHFYNVATTTDPHDSQNALRIVEEVARPEDFVVFKLDIDSNHIEQLIVQQLIDSPKLQGLVDELFWEHHVSLSPMQWYGWGDASRFPNTGTIMDSYRNFTKLRQLGIRAHSWV</sequence>
<gene>
    <name evidence="2" type="ORF">EGYM00392_LOCUS20185</name>
</gene>
<proteinExistence type="predicted"/>
<reference evidence="2" key="1">
    <citation type="submission" date="2021-01" db="EMBL/GenBank/DDBJ databases">
        <authorList>
            <person name="Corre E."/>
            <person name="Pelletier E."/>
            <person name="Niang G."/>
            <person name="Scheremetjew M."/>
            <person name="Finn R."/>
            <person name="Kale V."/>
            <person name="Holt S."/>
            <person name="Cochrane G."/>
            <person name="Meng A."/>
            <person name="Brown T."/>
            <person name="Cohen L."/>
        </authorList>
    </citation>
    <scope>NUCLEOTIDE SEQUENCE</scope>
    <source>
        <strain evidence="2">NIES-381</strain>
    </source>
</reference>
<protein>
    <submittedName>
        <fullName evidence="2">Uncharacterized protein</fullName>
    </submittedName>
</protein>
<dbReference type="EMBL" id="HBGA01054886">
    <property type="protein sequence ID" value="CAD9009091.1"/>
    <property type="molecule type" value="Transcribed_RNA"/>
</dbReference>
<evidence type="ECO:0000313" key="2">
    <source>
        <dbReference type="EMBL" id="CAD9009091.1"/>
    </source>
</evidence>
<keyword evidence="1" id="KW-0732">Signal</keyword>
<evidence type="ECO:0000256" key="1">
    <source>
        <dbReference type="SAM" id="SignalP"/>
    </source>
</evidence>
<dbReference type="AlphaFoldDB" id="A0A7S1NBA7"/>
<organism evidence="2">
    <name type="scientific">Eutreptiella gymnastica</name>
    <dbReference type="NCBI Taxonomy" id="73025"/>
    <lineage>
        <taxon>Eukaryota</taxon>
        <taxon>Discoba</taxon>
        <taxon>Euglenozoa</taxon>
        <taxon>Euglenida</taxon>
        <taxon>Spirocuta</taxon>
        <taxon>Euglenophyceae</taxon>
        <taxon>Eutreptiales</taxon>
        <taxon>Eutreptiaceae</taxon>
        <taxon>Eutreptiella</taxon>
    </lineage>
</organism>
<feature type="signal peptide" evidence="1">
    <location>
        <begin position="1"/>
        <end position="18"/>
    </location>
</feature>
<feature type="chain" id="PRO_5030541151" evidence="1">
    <location>
        <begin position="19"/>
        <end position="326"/>
    </location>
</feature>
<accession>A0A7S1NBA7</accession>
<name>A0A7S1NBA7_9EUGL</name>